<comment type="catalytic activity">
    <reaction evidence="1 9">
        <text>Hydrolyzes single-stranded DNA or mismatched double-stranded DNA and polynucleotides, releasing free uracil.</text>
        <dbReference type="EC" id="3.2.2.27"/>
    </reaction>
</comment>
<dbReference type="NCBIfam" id="NF003588">
    <property type="entry name" value="PRK05254.1-1"/>
    <property type="match status" value="1"/>
</dbReference>
<protein>
    <recommendedName>
        <fullName evidence="5 9">Uracil-DNA glycosylase</fullName>
        <shortName evidence="9">UDG</shortName>
        <ecNumber evidence="4 9">3.2.2.27</ecNumber>
    </recommendedName>
</protein>
<dbReference type="Gene3D" id="3.40.470.10">
    <property type="entry name" value="Uracil-DNA glycosylase-like domain"/>
    <property type="match status" value="1"/>
</dbReference>
<dbReference type="GeneID" id="76197285"/>
<keyword evidence="12" id="KW-1185">Reference proteome</keyword>
<comment type="subcellular location">
    <subcellularLocation>
        <location evidence="9">Cytoplasm</location>
    </subcellularLocation>
</comment>
<keyword evidence="7 9" id="KW-0378">Hydrolase</keyword>
<evidence type="ECO:0000256" key="3">
    <source>
        <dbReference type="ARBA" id="ARBA00008184"/>
    </source>
</evidence>
<dbReference type="AlphaFoldDB" id="A0A0K2XG78"/>
<evidence type="ECO:0000313" key="11">
    <source>
        <dbReference type="EMBL" id="CRI34771.1"/>
    </source>
</evidence>
<evidence type="ECO:0000256" key="9">
    <source>
        <dbReference type="HAMAP-Rule" id="MF_00148"/>
    </source>
</evidence>
<dbReference type="SUPFAM" id="SSF52141">
    <property type="entry name" value="Uracil-DNA glycosylase-like"/>
    <property type="match status" value="1"/>
</dbReference>
<feature type="active site" description="Proton acceptor" evidence="9">
    <location>
        <position position="75"/>
    </location>
</feature>
<dbReference type="Proteomes" id="UP000046090">
    <property type="component" value="Unassembled WGS sequence"/>
</dbReference>
<evidence type="ECO:0000256" key="2">
    <source>
        <dbReference type="ARBA" id="ARBA00002631"/>
    </source>
</evidence>
<dbReference type="InterPro" id="IPR005122">
    <property type="entry name" value="Uracil-DNA_glycosylase-like"/>
</dbReference>
<dbReference type="NCBIfam" id="TIGR00628">
    <property type="entry name" value="ung"/>
    <property type="match status" value="1"/>
</dbReference>
<dbReference type="GO" id="GO:0005737">
    <property type="term" value="C:cytoplasm"/>
    <property type="evidence" value="ECO:0007669"/>
    <property type="project" value="UniProtKB-SubCell"/>
</dbReference>
<evidence type="ECO:0000313" key="12">
    <source>
        <dbReference type="Proteomes" id="UP000046090"/>
    </source>
</evidence>
<dbReference type="InterPro" id="IPR002043">
    <property type="entry name" value="UDG_fam1"/>
</dbReference>
<dbReference type="GO" id="GO:0004844">
    <property type="term" value="F:uracil DNA N-glycosylase activity"/>
    <property type="evidence" value="ECO:0007669"/>
    <property type="project" value="UniProtKB-UniRule"/>
</dbReference>
<evidence type="ECO:0000256" key="4">
    <source>
        <dbReference type="ARBA" id="ARBA00012030"/>
    </source>
</evidence>
<name>A0A0K2XG78_HELHE</name>
<keyword evidence="8 9" id="KW-0234">DNA repair</keyword>
<organism evidence="11 12">
    <name type="scientific">Helicobacter heilmannii</name>
    <dbReference type="NCBI Taxonomy" id="35817"/>
    <lineage>
        <taxon>Bacteria</taxon>
        <taxon>Pseudomonadati</taxon>
        <taxon>Campylobacterota</taxon>
        <taxon>Epsilonproteobacteria</taxon>
        <taxon>Campylobacterales</taxon>
        <taxon>Helicobacteraceae</taxon>
        <taxon>Helicobacter</taxon>
    </lineage>
</organism>
<dbReference type="Pfam" id="PF03167">
    <property type="entry name" value="UDG"/>
    <property type="match status" value="1"/>
</dbReference>
<evidence type="ECO:0000256" key="1">
    <source>
        <dbReference type="ARBA" id="ARBA00001400"/>
    </source>
</evidence>
<dbReference type="EC" id="3.2.2.27" evidence="4 9"/>
<dbReference type="PANTHER" id="PTHR11264">
    <property type="entry name" value="URACIL-DNA GLYCOSYLASE"/>
    <property type="match status" value="1"/>
</dbReference>
<dbReference type="SMART" id="SM00987">
    <property type="entry name" value="UreE_C"/>
    <property type="match status" value="1"/>
</dbReference>
<dbReference type="SMART" id="SM00986">
    <property type="entry name" value="UDG"/>
    <property type="match status" value="1"/>
</dbReference>
<dbReference type="GO" id="GO:0097510">
    <property type="term" value="P:base-excision repair, AP site formation via deaminated base removal"/>
    <property type="evidence" value="ECO:0007669"/>
    <property type="project" value="TreeGrafter"/>
</dbReference>
<dbReference type="EMBL" id="CDMK01000002">
    <property type="protein sequence ID" value="CRI34771.1"/>
    <property type="molecule type" value="Genomic_DNA"/>
</dbReference>
<evidence type="ECO:0000256" key="6">
    <source>
        <dbReference type="ARBA" id="ARBA00022763"/>
    </source>
</evidence>
<dbReference type="InterPro" id="IPR036895">
    <property type="entry name" value="Uracil-DNA_glycosylase-like_sf"/>
</dbReference>
<keyword evidence="9" id="KW-0963">Cytoplasm</keyword>
<feature type="domain" description="Uracil-DNA glycosylase-like" evidence="10">
    <location>
        <begin position="60"/>
        <end position="231"/>
    </location>
</feature>
<evidence type="ECO:0000256" key="7">
    <source>
        <dbReference type="ARBA" id="ARBA00022801"/>
    </source>
</evidence>
<dbReference type="RefSeq" id="WP_015107157.1">
    <property type="nucleotide sequence ID" value="NZ_CDMI01000022.1"/>
</dbReference>
<reference evidence="12" key="1">
    <citation type="submission" date="2014-12" db="EMBL/GenBank/DDBJ databases">
        <authorList>
            <person name="Smet A."/>
        </authorList>
    </citation>
    <scope>NUCLEOTIDE SEQUENCE [LARGE SCALE GENOMIC DNA]</scope>
</reference>
<proteinExistence type="inferred from homology"/>
<keyword evidence="6 9" id="KW-0227">DNA damage</keyword>
<evidence type="ECO:0000256" key="5">
    <source>
        <dbReference type="ARBA" id="ARBA00018429"/>
    </source>
</evidence>
<dbReference type="PANTHER" id="PTHR11264:SF0">
    <property type="entry name" value="URACIL-DNA GLYCOSYLASE"/>
    <property type="match status" value="1"/>
</dbReference>
<sequence length="242" mass="27298">MLHYVLARLQHSAWFRLLEPLSQTLAFDALNAKYTQSLQQAQAQNTQIFPHLRQIFRAFEATPFERLHTILLGQDPYPGTFKHEGIEKPFACGLSFSVPRAAPLPPSLRNIYQELHTSLNTPLSRHGDLSTWAHQGVLLLNSILSVPRGQSRGHANLGWEDFTDHILSALSQLDRPLLFIFLGRVAQEKKKVLHPNPKHLVLCAPHPSPLAQAHPPTFLGSGVFKEAQEFLLAQHIPMDWTL</sequence>
<comment type="similarity">
    <text evidence="3 9">Belongs to the uracil-DNA glycosylase (UDG) superfamily. UNG family.</text>
</comment>
<accession>A0A0K2XG78</accession>
<dbReference type="HAMAP" id="MF_00148">
    <property type="entry name" value="UDG"/>
    <property type="match status" value="1"/>
</dbReference>
<comment type="function">
    <text evidence="2 9">Excises uracil residues from the DNA which can arise as a result of misincorporation of dUMP residues by DNA polymerase or due to deamination of cytosine.</text>
</comment>
<gene>
    <name evidence="9" type="primary">ung</name>
    <name evidence="11" type="ORF">HHE01_05720</name>
</gene>
<evidence type="ECO:0000259" key="10">
    <source>
        <dbReference type="SMART" id="SM00986"/>
    </source>
</evidence>
<dbReference type="CDD" id="cd10027">
    <property type="entry name" value="UDG-F1-like"/>
    <property type="match status" value="1"/>
</dbReference>
<dbReference type="NCBIfam" id="NF003592">
    <property type="entry name" value="PRK05254.1-5"/>
    <property type="match status" value="1"/>
</dbReference>
<evidence type="ECO:0000256" key="8">
    <source>
        <dbReference type="ARBA" id="ARBA00023204"/>
    </source>
</evidence>